<comment type="caution">
    <text evidence="11">The sequence shown here is derived from an EMBL/GenBank/DDBJ whole genome shotgun (WGS) entry which is preliminary data.</text>
</comment>
<keyword evidence="6 8" id="KW-0963">Cytoplasm</keyword>
<proteinExistence type="inferred from homology"/>
<feature type="binding site" evidence="9">
    <location>
        <position position="266"/>
    </location>
    <ligand>
        <name>L-histidine</name>
        <dbReference type="ChEBI" id="CHEBI:57595"/>
    </ligand>
</feature>
<dbReference type="InterPro" id="IPR004516">
    <property type="entry name" value="HisRS/HisZ"/>
</dbReference>
<evidence type="ECO:0000313" key="12">
    <source>
        <dbReference type="Proteomes" id="UP000053947"/>
    </source>
</evidence>
<keyword evidence="8" id="KW-0368">Histidine biosynthesis</keyword>
<feature type="domain" description="Class II Histidinyl-tRNA synthetase (HisRS)-like catalytic core" evidence="10">
    <location>
        <begin position="8"/>
        <end position="315"/>
    </location>
</feature>
<dbReference type="GO" id="GO:0006427">
    <property type="term" value="P:histidyl-tRNA aminoacylation"/>
    <property type="evidence" value="ECO:0007669"/>
    <property type="project" value="TreeGrafter"/>
</dbReference>
<comment type="miscellaneous">
    <text evidence="8">This function is generally fulfilled by the C-terminal part of HisG, which is missing in some bacteria such as this one.</text>
</comment>
<gene>
    <name evidence="8" type="primary">hisZ</name>
    <name evidence="11" type="ORF">DEALK_15450</name>
</gene>
<dbReference type="Gene3D" id="3.30.930.10">
    <property type="entry name" value="Bira Bifunctional Protein, Domain 2"/>
    <property type="match status" value="1"/>
</dbReference>
<keyword evidence="11" id="KW-0030">Aminoacyl-tRNA synthetase</keyword>
<comment type="pathway">
    <text evidence="2 8">Amino-acid biosynthesis; L-histidine biosynthesis; L-histidine from 5-phospho-alpha-D-ribose 1-diphosphate: step 1/9.</text>
</comment>
<dbReference type="GO" id="GO:0004821">
    <property type="term" value="F:histidine-tRNA ligase activity"/>
    <property type="evidence" value="ECO:0007669"/>
    <property type="project" value="TreeGrafter"/>
</dbReference>
<feature type="binding site" evidence="9">
    <location>
        <begin position="83"/>
        <end position="85"/>
    </location>
    <ligand>
        <name>L-histidine</name>
        <dbReference type="ChEBI" id="CHEBI:57595"/>
    </ligand>
</feature>
<dbReference type="PANTHER" id="PTHR43707">
    <property type="entry name" value="HISTIDYL-TRNA SYNTHETASE"/>
    <property type="match status" value="1"/>
</dbReference>
<feature type="binding site" evidence="9">
    <location>
        <begin position="270"/>
        <end position="271"/>
    </location>
    <ligand>
        <name>L-histidine</name>
        <dbReference type="ChEBI" id="CHEBI:57595"/>
    </ligand>
</feature>
<dbReference type="STRING" id="1217799.DEALK_15450"/>
<dbReference type="EMBL" id="LFDV01000002">
    <property type="protein sequence ID" value="KTB48698.1"/>
    <property type="molecule type" value="Genomic_DNA"/>
</dbReference>
<comment type="function">
    <text evidence="7 8">Required for the first step of histidine biosynthesis. May allow the feedback regulation of ATP phosphoribosyltransferase activity by histidine.</text>
</comment>
<dbReference type="HAMAP" id="MF_00125">
    <property type="entry name" value="HisZ"/>
    <property type="match status" value="1"/>
</dbReference>
<dbReference type="SUPFAM" id="SSF55681">
    <property type="entry name" value="Class II aaRS and biotin synthetases"/>
    <property type="match status" value="1"/>
</dbReference>
<evidence type="ECO:0000256" key="7">
    <source>
        <dbReference type="ARBA" id="ARBA00025246"/>
    </source>
</evidence>
<dbReference type="InterPro" id="IPR041715">
    <property type="entry name" value="HisRS-like_core"/>
</dbReference>
<reference evidence="11 12" key="1">
    <citation type="submission" date="2015-06" db="EMBL/GenBank/DDBJ databases">
        <title>Genome sequence of the organohalide-respiring Dehalogenimonas alkenigignens type strain (IP3-3T).</title>
        <authorList>
            <person name="Key T.A."/>
            <person name="Richmond D.P."/>
            <person name="Bowman K.S."/>
            <person name="Cho Y.-J."/>
            <person name="Chun J."/>
            <person name="da Costa M.S."/>
            <person name="Rainey F.A."/>
            <person name="Moe W.M."/>
        </authorList>
    </citation>
    <scope>NUCLEOTIDE SEQUENCE [LARGE SCALE GENOMIC DNA]</scope>
    <source>
        <strain evidence="11 12">IP3-3</strain>
    </source>
</reference>
<dbReference type="UniPathway" id="UPA00031">
    <property type="reaction ID" value="UER00006"/>
</dbReference>
<keyword evidence="12" id="KW-1185">Reference proteome</keyword>
<keyword evidence="8" id="KW-0028">Amino-acid biosynthesis</keyword>
<dbReference type="PATRIC" id="fig|1217799.6.peg.1593"/>
<organism evidence="11 12">
    <name type="scientific">Dehalogenimonas alkenigignens</name>
    <dbReference type="NCBI Taxonomy" id="1217799"/>
    <lineage>
        <taxon>Bacteria</taxon>
        <taxon>Bacillati</taxon>
        <taxon>Chloroflexota</taxon>
        <taxon>Dehalococcoidia</taxon>
        <taxon>Dehalococcoidales</taxon>
        <taxon>Dehalococcoidaceae</taxon>
        <taxon>Dehalogenimonas</taxon>
    </lineage>
</organism>
<evidence type="ECO:0000256" key="3">
    <source>
        <dbReference type="ARBA" id="ARBA00005539"/>
    </source>
</evidence>
<evidence type="ECO:0000313" key="11">
    <source>
        <dbReference type="EMBL" id="KTB48698.1"/>
    </source>
</evidence>
<comment type="subcellular location">
    <subcellularLocation>
        <location evidence="1 8">Cytoplasm</location>
    </subcellularLocation>
</comment>
<dbReference type="InterPro" id="IPR004517">
    <property type="entry name" value="HisZ"/>
</dbReference>
<dbReference type="GO" id="GO:0005737">
    <property type="term" value="C:cytoplasm"/>
    <property type="evidence" value="ECO:0007669"/>
    <property type="project" value="UniProtKB-SubCell"/>
</dbReference>
<comment type="subunit">
    <text evidence="4 8">Heteromultimer composed of HisG and HisZ subunits.</text>
</comment>
<evidence type="ECO:0000256" key="9">
    <source>
        <dbReference type="PIRSR" id="PIRSR001549-1"/>
    </source>
</evidence>
<dbReference type="Pfam" id="PF13393">
    <property type="entry name" value="tRNA-synt_His"/>
    <property type="match status" value="1"/>
</dbReference>
<evidence type="ECO:0000259" key="10">
    <source>
        <dbReference type="Pfam" id="PF13393"/>
    </source>
</evidence>
<dbReference type="OrthoDB" id="9800814at2"/>
<evidence type="ECO:0000256" key="1">
    <source>
        <dbReference type="ARBA" id="ARBA00004496"/>
    </source>
</evidence>
<dbReference type="AlphaFoldDB" id="A0A0W0GJG3"/>
<evidence type="ECO:0000256" key="8">
    <source>
        <dbReference type="HAMAP-Rule" id="MF_00125"/>
    </source>
</evidence>
<dbReference type="GO" id="GO:0000105">
    <property type="term" value="P:L-histidine biosynthetic process"/>
    <property type="evidence" value="ECO:0007669"/>
    <property type="project" value="UniProtKB-UniRule"/>
</dbReference>
<feature type="binding site" evidence="9">
    <location>
        <position position="129"/>
    </location>
    <ligand>
        <name>L-histidine</name>
        <dbReference type="ChEBI" id="CHEBI:57595"/>
    </ligand>
</feature>
<keyword evidence="11" id="KW-0436">Ligase</keyword>
<name>A0A0W0GJG3_9CHLR</name>
<evidence type="ECO:0000256" key="2">
    <source>
        <dbReference type="ARBA" id="ARBA00004667"/>
    </source>
</evidence>
<sequence>MTQERCRGCRDLVPEQMLKFRLAESVFIDTALKWGYEEVRTPTLEYLHLFTATGTLTPGMLGQVFSFLDWDGWSGERVVMRPDGTIPIARLYTDSLADREVARLFYVVNTFLFEEKPGSGRERWQCGAELIGGSGPLADAELARMALETLELLGLEGRIKISHSGVIQAVLAQLEPSPEARHKLFDDILDGNESVMSRLAESNPELLAGLKTLLGVTGTSSNYLSNLRSLFGYSAELEAAAGDFAATLDTLDDVGVPYEIDLASGRGFEYYTGAIFHLSVNGVTVGGGGRYDNLIALMGGPARAAAGFALYLDELMKFIDMAEYEMEEPDRFLVSFQPGDEARAFAVATDLRDADYTAEIKLGDPDVMDYDWVLNITEDGLLVLSDTETDEEFEFETVEELVEMLGGEASEE</sequence>
<dbReference type="PIRSF" id="PIRSF001549">
    <property type="entry name" value="His-tRNA_synth"/>
    <property type="match status" value="1"/>
</dbReference>
<feature type="binding site" evidence="9">
    <location>
        <position position="125"/>
    </location>
    <ligand>
        <name>L-histidine</name>
        <dbReference type="ChEBI" id="CHEBI:57595"/>
    </ligand>
</feature>
<evidence type="ECO:0000256" key="5">
    <source>
        <dbReference type="ARBA" id="ARBA00020397"/>
    </source>
</evidence>
<dbReference type="InterPro" id="IPR045864">
    <property type="entry name" value="aa-tRNA-synth_II/BPL/LPL"/>
</dbReference>
<dbReference type="RefSeq" id="WP_058439641.1">
    <property type="nucleotide sequence ID" value="NZ_KQ758903.1"/>
</dbReference>
<accession>A0A0W0GJG3</accession>
<comment type="similarity">
    <text evidence="3 8">Belongs to the class-II aminoacyl-tRNA synthetase family. HisZ subfamily.</text>
</comment>
<dbReference type="Proteomes" id="UP000053947">
    <property type="component" value="Unassembled WGS sequence"/>
</dbReference>
<protein>
    <recommendedName>
        <fullName evidence="5 8">ATP phosphoribosyltransferase regulatory subunit</fullName>
    </recommendedName>
</protein>
<dbReference type="PANTHER" id="PTHR43707:SF1">
    <property type="entry name" value="HISTIDINE--TRNA LIGASE, MITOCHONDRIAL-RELATED"/>
    <property type="match status" value="1"/>
</dbReference>
<evidence type="ECO:0000256" key="4">
    <source>
        <dbReference type="ARBA" id="ARBA00011496"/>
    </source>
</evidence>
<evidence type="ECO:0000256" key="6">
    <source>
        <dbReference type="ARBA" id="ARBA00022490"/>
    </source>
</evidence>